<dbReference type="KEGG" id="cvr:CHLNCDRAFT_20050"/>
<evidence type="ECO:0000313" key="4">
    <source>
        <dbReference type="Proteomes" id="UP000008141"/>
    </source>
</evidence>
<keyword evidence="1" id="KW-0677">Repeat</keyword>
<dbReference type="RefSeq" id="XP_005850799.1">
    <property type="nucleotide sequence ID" value="XM_005850737.1"/>
</dbReference>
<dbReference type="PANTHER" id="PTHR13976">
    <property type="entry name" value="HETEROGENEOUS NUCLEAR RIBONUCLEOPROTEIN-RELATED"/>
    <property type="match status" value="1"/>
</dbReference>
<dbReference type="EMBL" id="GL433837">
    <property type="protein sequence ID" value="EFN58697.1"/>
    <property type="molecule type" value="Genomic_DNA"/>
</dbReference>
<name>E1Z6S0_CHLVA</name>
<keyword evidence="2" id="KW-0694">RNA-binding</keyword>
<dbReference type="AlphaFoldDB" id="E1Z6S0"/>
<dbReference type="GeneID" id="17357899"/>
<evidence type="ECO:0000256" key="1">
    <source>
        <dbReference type="ARBA" id="ARBA00022737"/>
    </source>
</evidence>
<dbReference type="SUPFAM" id="SSF54928">
    <property type="entry name" value="RNA-binding domain, RBD"/>
    <property type="match status" value="1"/>
</dbReference>
<dbReference type="InterPro" id="IPR035979">
    <property type="entry name" value="RBD_domain_sf"/>
</dbReference>
<evidence type="ECO:0000313" key="3">
    <source>
        <dbReference type="EMBL" id="EFN58697.1"/>
    </source>
</evidence>
<accession>E1Z6S0</accession>
<protein>
    <submittedName>
        <fullName evidence="3">Uncharacterized protein</fullName>
    </submittedName>
</protein>
<organism evidence="4">
    <name type="scientific">Chlorella variabilis</name>
    <name type="common">Green alga</name>
    <dbReference type="NCBI Taxonomy" id="554065"/>
    <lineage>
        <taxon>Eukaryota</taxon>
        <taxon>Viridiplantae</taxon>
        <taxon>Chlorophyta</taxon>
        <taxon>core chlorophytes</taxon>
        <taxon>Trebouxiophyceae</taxon>
        <taxon>Chlorellales</taxon>
        <taxon>Chlorellaceae</taxon>
        <taxon>Chlorella clade</taxon>
        <taxon>Chlorella</taxon>
    </lineage>
</organism>
<dbReference type="Gene3D" id="3.30.70.330">
    <property type="match status" value="1"/>
</dbReference>
<dbReference type="InParanoid" id="E1Z6S0"/>
<gene>
    <name evidence="3" type="ORF">CHLNCDRAFT_20050</name>
</gene>
<feature type="non-terminal residue" evidence="3">
    <location>
        <position position="81"/>
    </location>
</feature>
<evidence type="ECO:0000256" key="2">
    <source>
        <dbReference type="ARBA" id="ARBA00022884"/>
    </source>
</evidence>
<proteinExistence type="predicted"/>
<dbReference type="eggNOG" id="KOG1365">
    <property type="taxonomic scope" value="Eukaryota"/>
</dbReference>
<sequence>VRLRGLPFTSTAQDVLQFFEGVETVGGEAGVVFTCTPDGRPTGEAYVALPDAEALAGAVARHKDKIGTRYIEIFESSKGDM</sequence>
<dbReference type="InterPro" id="IPR012677">
    <property type="entry name" value="Nucleotide-bd_a/b_plait_sf"/>
</dbReference>
<dbReference type="GO" id="GO:0003723">
    <property type="term" value="F:RNA binding"/>
    <property type="evidence" value="ECO:0007669"/>
    <property type="project" value="UniProtKB-KW"/>
</dbReference>
<dbReference type="InterPro" id="IPR050666">
    <property type="entry name" value="ESRP"/>
</dbReference>
<reference evidence="3 4" key="1">
    <citation type="journal article" date="2010" name="Plant Cell">
        <title>The Chlorella variabilis NC64A genome reveals adaptation to photosymbiosis, coevolution with viruses, and cryptic sex.</title>
        <authorList>
            <person name="Blanc G."/>
            <person name="Duncan G."/>
            <person name="Agarkova I."/>
            <person name="Borodovsky M."/>
            <person name="Gurnon J."/>
            <person name="Kuo A."/>
            <person name="Lindquist E."/>
            <person name="Lucas S."/>
            <person name="Pangilinan J."/>
            <person name="Polle J."/>
            <person name="Salamov A."/>
            <person name="Terry A."/>
            <person name="Yamada T."/>
            <person name="Dunigan D.D."/>
            <person name="Grigoriev I.V."/>
            <person name="Claverie J.M."/>
            <person name="Van Etten J.L."/>
        </authorList>
    </citation>
    <scope>NUCLEOTIDE SEQUENCE [LARGE SCALE GENOMIC DNA]</scope>
    <source>
        <strain evidence="3 4">NC64A</strain>
    </source>
</reference>
<keyword evidence="4" id="KW-1185">Reference proteome</keyword>
<feature type="non-terminal residue" evidence="3">
    <location>
        <position position="1"/>
    </location>
</feature>
<dbReference type="OrthoDB" id="431068at2759"/>
<dbReference type="Proteomes" id="UP000008141">
    <property type="component" value="Unassembled WGS sequence"/>
</dbReference>